<name>E0XRJ3_9GAMM</name>
<protein>
    <submittedName>
        <fullName evidence="1">Uncharacterized protein</fullName>
    </submittedName>
</protein>
<sequence length="45" mass="4779">MPVKRKNCVLTGTPSCASLPGVTKVRGTFQYIQIAKNPSISAEVS</sequence>
<proteinExistence type="predicted"/>
<accession>E0XRJ3</accession>
<dbReference type="AlphaFoldDB" id="E0XRJ3"/>
<dbReference type="EMBL" id="GU474852">
    <property type="protein sequence ID" value="ADI17034.1"/>
    <property type="molecule type" value="Genomic_DNA"/>
</dbReference>
<organism evidence="1">
    <name type="scientific">uncultured Vibrionales bacterium HF0010_22E23</name>
    <dbReference type="NCBI Taxonomy" id="710999"/>
    <lineage>
        <taxon>Bacteria</taxon>
        <taxon>Pseudomonadati</taxon>
        <taxon>Pseudomonadota</taxon>
        <taxon>Gammaproteobacteria</taxon>
        <taxon>Vibrionales</taxon>
        <taxon>environmental samples</taxon>
    </lineage>
</organism>
<reference evidence="1" key="1">
    <citation type="journal article" date="2011" name="Environ. Microbiol.">
        <title>Time-series analyses of Monterey Bay coastal microbial picoplankton using a 'genome proxy' microarray.</title>
        <authorList>
            <person name="Rich V.I."/>
            <person name="Pham V.D."/>
            <person name="Eppley J."/>
            <person name="Shi Y."/>
            <person name="DeLong E.F."/>
        </authorList>
    </citation>
    <scope>NUCLEOTIDE SEQUENCE</scope>
</reference>
<evidence type="ECO:0000313" key="1">
    <source>
        <dbReference type="EMBL" id="ADI17034.1"/>
    </source>
</evidence>